<dbReference type="GO" id="GO:0000155">
    <property type="term" value="F:phosphorelay sensor kinase activity"/>
    <property type="evidence" value="ECO:0007669"/>
    <property type="project" value="InterPro"/>
</dbReference>
<organism evidence="17 18">
    <name type="scientific">Brevibacillus fortis</name>
    <dbReference type="NCBI Taxonomy" id="2126352"/>
    <lineage>
        <taxon>Bacteria</taxon>
        <taxon>Bacillati</taxon>
        <taxon>Bacillota</taxon>
        <taxon>Bacilli</taxon>
        <taxon>Bacillales</taxon>
        <taxon>Paenibacillaceae</taxon>
        <taxon>Brevibacillus</taxon>
    </lineage>
</organism>
<dbReference type="InterPro" id="IPR003661">
    <property type="entry name" value="HisK_dim/P_dom"/>
</dbReference>
<evidence type="ECO:0000256" key="14">
    <source>
        <dbReference type="SAM" id="Phobius"/>
    </source>
</evidence>
<keyword evidence="11 14" id="KW-1133">Transmembrane helix</keyword>
<dbReference type="InterPro" id="IPR005467">
    <property type="entry name" value="His_kinase_dom"/>
</dbReference>
<dbReference type="Gene3D" id="6.10.340.10">
    <property type="match status" value="1"/>
</dbReference>
<feature type="transmembrane region" description="Helical" evidence="14">
    <location>
        <begin position="21"/>
        <end position="42"/>
    </location>
</feature>
<dbReference type="CDD" id="cd00075">
    <property type="entry name" value="HATPase"/>
    <property type="match status" value="1"/>
</dbReference>
<evidence type="ECO:0000256" key="1">
    <source>
        <dbReference type="ARBA" id="ARBA00000085"/>
    </source>
</evidence>
<dbReference type="PANTHER" id="PTHR45528">
    <property type="entry name" value="SENSOR HISTIDINE KINASE CPXA"/>
    <property type="match status" value="1"/>
</dbReference>
<evidence type="ECO:0000256" key="4">
    <source>
        <dbReference type="ARBA" id="ARBA00022475"/>
    </source>
</evidence>
<evidence type="ECO:0000256" key="9">
    <source>
        <dbReference type="ARBA" id="ARBA00022777"/>
    </source>
</evidence>
<dbReference type="InterPro" id="IPR050398">
    <property type="entry name" value="HssS/ArlS-like"/>
</dbReference>
<keyword evidence="7 14" id="KW-0812">Transmembrane</keyword>
<dbReference type="CDD" id="cd06225">
    <property type="entry name" value="HAMP"/>
    <property type="match status" value="1"/>
</dbReference>
<evidence type="ECO:0000256" key="13">
    <source>
        <dbReference type="ARBA" id="ARBA00023136"/>
    </source>
</evidence>
<evidence type="ECO:0000256" key="6">
    <source>
        <dbReference type="ARBA" id="ARBA00022679"/>
    </source>
</evidence>
<dbReference type="SMART" id="SM00304">
    <property type="entry name" value="HAMP"/>
    <property type="match status" value="1"/>
</dbReference>
<dbReference type="Gene3D" id="3.30.565.10">
    <property type="entry name" value="Histidine kinase-like ATPase, C-terminal domain"/>
    <property type="match status" value="1"/>
</dbReference>
<keyword evidence="4" id="KW-1003">Cell membrane</keyword>
<name>A0A2P7V648_9BACL</name>
<dbReference type="Gene3D" id="1.10.287.130">
    <property type="match status" value="1"/>
</dbReference>
<evidence type="ECO:0000256" key="7">
    <source>
        <dbReference type="ARBA" id="ARBA00022692"/>
    </source>
</evidence>
<dbReference type="Pfam" id="PF00672">
    <property type="entry name" value="HAMP"/>
    <property type="match status" value="1"/>
</dbReference>
<comment type="catalytic activity">
    <reaction evidence="1">
        <text>ATP + protein L-histidine = ADP + protein N-phospho-L-histidine.</text>
        <dbReference type="EC" id="2.7.13.3"/>
    </reaction>
</comment>
<dbReference type="SMART" id="SM00388">
    <property type="entry name" value="HisKA"/>
    <property type="match status" value="1"/>
</dbReference>
<dbReference type="Pfam" id="PF02518">
    <property type="entry name" value="HATPase_c"/>
    <property type="match status" value="1"/>
</dbReference>
<evidence type="ECO:0000259" key="15">
    <source>
        <dbReference type="PROSITE" id="PS50109"/>
    </source>
</evidence>
<proteinExistence type="predicted"/>
<dbReference type="AlphaFoldDB" id="A0A2P7V648"/>
<feature type="domain" description="Histidine kinase" evidence="15">
    <location>
        <begin position="306"/>
        <end position="520"/>
    </location>
</feature>
<dbReference type="SUPFAM" id="SSF47384">
    <property type="entry name" value="Homodimeric domain of signal transducing histidine kinase"/>
    <property type="match status" value="1"/>
</dbReference>
<protein>
    <recommendedName>
        <fullName evidence="3">histidine kinase</fullName>
        <ecNumber evidence="3">2.7.13.3</ecNumber>
    </recommendedName>
</protein>
<dbReference type="PANTHER" id="PTHR45528:SF1">
    <property type="entry name" value="SENSOR HISTIDINE KINASE CPXA"/>
    <property type="match status" value="1"/>
</dbReference>
<keyword evidence="12" id="KW-0902">Two-component regulatory system</keyword>
<dbReference type="EC" id="2.7.13.3" evidence="3"/>
<keyword evidence="9 17" id="KW-0418">Kinase</keyword>
<dbReference type="SUPFAM" id="SSF55874">
    <property type="entry name" value="ATPase domain of HSP90 chaperone/DNA topoisomerase II/histidine kinase"/>
    <property type="match status" value="1"/>
</dbReference>
<evidence type="ECO:0000259" key="16">
    <source>
        <dbReference type="PROSITE" id="PS50885"/>
    </source>
</evidence>
<dbReference type="PRINTS" id="PR00344">
    <property type="entry name" value="BCTRLSENSOR"/>
</dbReference>
<dbReference type="Pfam" id="PF00512">
    <property type="entry name" value="HisKA"/>
    <property type="match status" value="1"/>
</dbReference>
<dbReference type="PROSITE" id="PS50885">
    <property type="entry name" value="HAMP"/>
    <property type="match status" value="1"/>
</dbReference>
<dbReference type="OrthoDB" id="9813151at2"/>
<dbReference type="PROSITE" id="PS50109">
    <property type="entry name" value="HIS_KIN"/>
    <property type="match status" value="1"/>
</dbReference>
<evidence type="ECO:0000256" key="8">
    <source>
        <dbReference type="ARBA" id="ARBA00022741"/>
    </source>
</evidence>
<keyword evidence="18" id="KW-1185">Reference proteome</keyword>
<feature type="transmembrane region" description="Helical" evidence="14">
    <location>
        <begin position="220"/>
        <end position="241"/>
    </location>
</feature>
<dbReference type="Proteomes" id="UP000240419">
    <property type="component" value="Unassembled WGS sequence"/>
</dbReference>
<feature type="domain" description="HAMP" evidence="16">
    <location>
        <begin position="243"/>
        <end position="298"/>
    </location>
</feature>
<dbReference type="InterPro" id="IPR003594">
    <property type="entry name" value="HATPase_dom"/>
</dbReference>
<dbReference type="GO" id="GO:0005524">
    <property type="term" value="F:ATP binding"/>
    <property type="evidence" value="ECO:0007669"/>
    <property type="project" value="UniProtKB-KW"/>
</dbReference>
<reference evidence="17 18" key="1">
    <citation type="submission" date="2018-03" db="EMBL/GenBank/DDBJ databases">
        <title>Brevisbacillus phylogenomics.</title>
        <authorList>
            <person name="Dunlap C."/>
        </authorList>
    </citation>
    <scope>NUCLEOTIDE SEQUENCE [LARGE SCALE GENOMIC DNA]</scope>
    <source>
        <strain evidence="17 18">NRRL NRS-1210</strain>
    </source>
</reference>
<comment type="subcellular location">
    <subcellularLocation>
        <location evidence="2">Cell membrane</location>
        <topology evidence="2">Multi-pass membrane protein</topology>
    </subcellularLocation>
</comment>
<keyword evidence="13 14" id="KW-0472">Membrane</keyword>
<keyword evidence="6" id="KW-0808">Transferase</keyword>
<sequence>MFTNRSTSTRTAVPLLRYWTWRYALILSVILFGIGFFGIFWINKAATEQQFEVLEARTELLADSYTKVLLAKGTSTSSAKIEDLAQTTVGISSQAVTAVTGTVVTGLASPAIPDTATPAADNAMVAFRVMPTVPIDHVVQIYDDAGKTFKKDMLSQTMTATIAQLPTPTQPVDKTKEIREVVATKGTTWLRVGVPYYEHDAVAGTYYVSTPLNNDLVHTYITIMVSIGIITLCGWAIVYVLSRSLTQPLRQLAIAAEQISSGNYTPSLPNSSKIKEAEISQLIHSFDEMAKRLGQLERMRTDLLAGVSHELRTPVTSIRGMIQAVKDGVVKGADADEFMQISMDEAKRLQTMVNDLLDFSSMEAGEVFVEKQSIQIDSTLDQIVAQVQTLPSFADVSVTVNPTGPEIVWIGDESHVKQILLNLLGNSAAANATQINIGVHNQSDFLCIDVTDNGKGIPESEVPFIFERYYRGDSKRKKKQGLGLGLTISRLLAKAHGGNVELVRTSPEGTTFRLTLAHPDSSA</sequence>
<evidence type="ECO:0000256" key="11">
    <source>
        <dbReference type="ARBA" id="ARBA00022989"/>
    </source>
</evidence>
<evidence type="ECO:0000256" key="12">
    <source>
        <dbReference type="ARBA" id="ARBA00023012"/>
    </source>
</evidence>
<evidence type="ECO:0000256" key="5">
    <source>
        <dbReference type="ARBA" id="ARBA00022553"/>
    </source>
</evidence>
<dbReference type="FunFam" id="1.10.287.130:FF:000001">
    <property type="entry name" value="Two-component sensor histidine kinase"/>
    <property type="match status" value="1"/>
</dbReference>
<evidence type="ECO:0000313" key="18">
    <source>
        <dbReference type="Proteomes" id="UP000240419"/>
    </source>
</evidence>
<dbReference type="InterPro" id="IPR004358">
    <property type="entry name" value="Sig_transdc_His_kin-like_C"/>
</dbReference>
<dbReference type="SUPFAM" id="SSF158472">
    <property type="entry name" value="HAMP domain-like"/>
    <property type="match status" value="1"/>
</dbReference>
<dbReference type="InterPro" id="IPR003660">
    <property type="entry name" value="HAMP_dom"/>
</dbReference>
<evidence type="ECO:0000256" key="10">
    <source>
        <dbReference type="ARBA" id="ARBA00022840"/>
    </source>
</evidence>
<dbReference type="InterPro" id="IPR036097">
    <property type="entry name" value="HisK_dim/P_sf"/>
</dbReference>
<dbReference type="RefSeq" id="WP_106839566.1">
    <property type="nucleotide sequence ID" value="NZ_JBCNIW010000019.1"/>
</dbReference>
<dbReference type="CDD" id="cd00082">
    <property type="entry name" value="HisKA"/>
    <property type="match status" value="1"/>
</dbReference>
<keyword evidence="5" id="KW-0597">Phosphoprotein</keyword>
<comment type="caution">
    <text evidence="17">The sequence shown here is derived from an EMBL/GenBank/DDBJ whole genome shotgun (WGS) entry which is preliminary data.</text>
</comment>
<keyword evidence="8" id="KW-0547">Nucleotide-binding</keyword>
<evidence type="ECO:0000256" key="3">
    <source>
        <dbReference type="ARBA" id="ARBA00012438"/>
    </source>
</evidence>
<dbReference type="EMBL" id="PXZM01000023">
    <property type="protein sequence ID" value="PSJ94687.1"/>
    <property type="molecule type" value="Genomic_DNA"/>
</dbReference>
<dbReference type="SMART" id="SM00387">
    <property type="entry name" value="HATPase_c"/>
    <property type="match status" value="1"/>
</dbReference>
<evidence type="ECO:0000313" key="17">
    <source>
        <dbReference type="EMBL" id="PSJ94687.1"/>
    </source>
</evidence>
<dbReference type="InterPro" id="IPR036890">
    <property type="entry name" value="HATPase_C_sf"/>
</dbReference>
<keyword evidence="10" id="KW-0067">ATP-binding</keyword>
<accession>A0A2P7V648</accession>
<gene>
    <name evidence="17" type="ORF">C7R93_14965</name>
</gene>
<evidence type="ECO:0000256" key="2">
    <source>
        <dbReference type="ARBA" id="ARBA00004651"/>
    </source>
</evidence>
<dbReference type="GO" id="GO:0005886">
    <property type="term" value="C:plasma membrane"/>
    <property type="evidence" value="ECO:0007669"/>
    <property type="project" value="UniProtKB-SubCell"/>
</dbReference>